<dbReference type="Gene3D" id="3.10.129.10">
    <property type="entry name" value="Hotdog Thioesterase"/>
    <property type="match status" value="1"/>
</dbReference>
<evidence type="ECO:0000313" key="2">
    <source>
        <dbReference type="Proteomes" id="UP000580043"/>
    </source>
</evidence>
<comment type="caution">
    <text evidence="1">The sequence shown here is derived from an EMBL/GenBank/DDBJ whole genome shotgun (WGS) entry which is preliminary data.</text>
</comment>
<dbReference type="NCBIfam" id="TIGR04099">
    <property type="entry name" value="biosn_Pnap_2097"/>
    <property type="match status" value="1"/>
</dbReference>
<dbReference type="Proteomes" id="UP000580043">
    <property type="component" value="Unassembled WGS sequence"/>
</dbReference>
<dbReference type="EMBL" id="JABBGA010000006">
    <property type="protein sequence ID" value="NML26121.1"/>
    <property type="molecule type" value="Genomic_DNA"/>
</dbReference>
<keyword evidence="2" id="KW-1185">Reference proteome</keyword>
<dbReference type="AlphaFoldDB" id="A0A848G989"/>
<name>A0A848G989_9RHOO</name>
<protein>
    <submittedName>
        <fullName evidence="1">Uncharacterized protein</fullName>
    </submittedName>
</protein>
<proteinExistence type="predicted"/>
<evidence type="ECO:0000313" key="1">
    <source>
        <dbReference type="EMBL" id="NML26121.1"/>
    </source>
</evidence>
<organism evidence="1 2">
    <name type="scientific">Zoogloea dura</name>
    <dbReference type="NCBI Taxonomy" id="2728840"/>
    <lineage>
        <taxon>Bacteria</taxon>
        <taxon>Pseudomonadati</taxon>
        <taxon>Pseudomonadota</taxon>
        <taxon>Betaproteobacteria</taxon>
        <taxon>Rhodocyclales</taxon>
        <taxon>Zoogloeaceae</taxon>
        <taxon>Zoogloea</taxon>
    </lineage>
</organism>
<gene>
    <name evidence="1" type="ORF">HHL15_10240</name>
</gene>
<reference evidence="1 2" key="1">
    <citation type="submission" date="2020-04" db="EMBL/GenBank/DDBJ databases">
        <title>Zoogloea sp. G-4-1-14 isolated from soil.</title>
        <authorList>
            <person name="Dahal R.H."/>
        </authorList>
    </citation>
    <scope>NUCLEOTIDE SEQUENCE [LARGE SCALE GENOMIC DNA]</scope>
    <source>
        <strain evidence="1 2">G-4-1-14</strain>
    </source>
</reference>
<sequence>MLETTLSMPPGRCLPGLHGAQRVGMPQLALNGLSETWLLADCGDRHWQLLAAASGASIAQLRDGRQRRVYPAFRALRLRHGALDGVREDDVLQIDSTLGRVSRTQFCSKHVISTAGGGLCAVVEMLSVFVARERAGVNTSAVRSPVPGFEHVPQMEEGLGLAAVARKTRGHDADARFGRIGHSYAPVHVQPCPSIHFNGAGFLYFARFPELADQAEWAWFGPRASSSLTTERQLIYHGNANVGTPLVVHLAGFDPDNPLHHHCQIVRGDDKQVIADITTRKRPRHDAQSFLDTLFEPQA</sequence>
<accession>A0A848G989</accession>
<dbReference type="InterPro" id="IPR024091">
    <property type="entry name" value="LnmK-like_bifun_acyl/decarbox"/>
</dbReference>
<dbReference type="RefSeq" id="WP_169145659.1">
    <property type="nucleotide sequence ID" value="NZ_JABBGA010000006.1"/>
</dbReference>
<dbReference type="NCBIfam" id="TIGR04098">
    <property type="entry name" value="LnmK_bifunc"/>
    <property type="match status" value="1"/>
</dbReference>